<organism evidence="2 3">
    <name type="scientific">Candidatus Amesbacteria bacterium RIFOXYB1_FULL_44_23</name>
    <dbReference type="NCBI Taxonomy" id="1797263"/>
    <lineage>
        <taxon>Bacteria</taxon>
        <taxon>Candidatus Amesiibacteriota</taxon>
    </lineage>
</organism>
<accession>A0A1F4ZPD2</accession>
<feature type="compositionally biased region" description="Basic and acidic residues" evidence="1">
    <location>
        <begin position="64"/>
        <end position="83"/>
    </location>
</feature>
<feature type="region of interest" description="Disordered" evidence="1">
    <location>
        <begin position="41"/>
        <end position="83"/>
    </location>
</feature>
<dbReference type="EMBL" id="MEXR01000062">
    <property type="protein sequence ID" value="OGD08202.1"/>
    <property type="molecule type" value="Genomic_DNA"/>
</dbReference>
<dbReference type="Proteomes" id="UP000176424">
    <property type="component" value="Unassembled WGS sequence"/>
</dbReference>
<name>A0A1F4ZPD2_9BACT</name>
<dbReference type="AlphaFoldDB" id="A0A1F4ZPD2"/>
<feature type="region of interest" description="Disordered" evidence="1">
    <location>
        <begin position="1"/>
        <end position="26"/>
    </location>
</feature>
<sequence>MGSRHESLEDEKKRDANSHRTAVTDRQFAWENSLMAQQGLTTVYTSRRTPPAGMPRIGTDEYDEWKRKAEQKAQEEVASRGQR</sequence>
<reference evidence="2 3" key="1">
    <citation type="journal article" date="2016" name="Nat. Commun.">
        <title>Thousands of microbial genomes shed light on interconnected biogeochemical processes in an aquifer system.</title>
        <authorList>
            <person name="Anantharaman K."/>
            <person name="Brown C.T."/>
            <person name="Hug L.A."/>
            <person name="Sharon I."/>
            <person name="Castelle C.J."/>
            <person name="Probst A.J."/>
            <person name="Thomas B.C."/>
            <person name="Singh A."/>
            <person name="Wilkins M.J."/>
            <person name="Karaoz U."/>
            <person name="Brodie E.L."/>
            <person name="Williams K.H."/>
            <person name="Hubbard S.S."/>
            <person name="Banfield J.F."/>
        </authorList>
    </citation>
    <scope>NUCLEOTIDE SEQUENCE [LARGE SCALE GENOMIC DNA]</scope>
</reference>
<comment type="caution">
    <text evidence="2">The sequence shown here is derived from an EMBL/GenBank/DDBJ whole genome shotgun (WGS) entry which is preliminary data.</text>
</comment>
<evidence type="ECO:0000256" key="1">
    <source>
        <dbReference type="SAM" id="MobiDB-lite"/>
    </source>
</evidence>
<dbReference type="STRING" id="1797263.A2397_05695"/>
<evidence type="ECO:0000313" key="3">
    <source>
        <dbReference type="Proteomes" id="UP000176424"/>
    </source>
</evidence>
<gene>
    <name evidence="2" type="ORF">A2397_05695</name>
</gene>
<proteinExistence type="predicted"/>
<evidence type="ECO:0000313" key="2">
    <source>
        <dbReference type="EMBL" id="OGD08202.1"/>
    </source>
</evidence>
<feature type="compositionally biased region" description="Basic and acidic residues" evidence="1">
    <location>
        <begin position="1"/>
        <end position="18"/>
    </location>
</feature>
<protein>
    <submittedName>
        <fullName evidence="2">Uncharacterized protein</fullName>
    </submittedName>
</protein>